<keyword evidence="1" id="KW-1133">Transmembrane helix</keyword>
<proteinExistence type="predicted"/>
<dbReference type="AlphaFoldDB" id="A0A1F6C193"/>
<dbReference type="EMBL" id="MFKP01000060">
    <property type="protein sequence ID" value="OGG42984.1"/>
    <property type="molecule type" value="Genomic_DNA"/>
</dbReference>
<accession>A0A1F6C193</accession>
<feature type="transmembrane region" description="Helical" evidence="1">
    <location>
        <begin position="83"/>
        <end position="104"/>
    </location>
</feature>
<organism evidence="2 3">
    <name type="scientific">Candidatus Kaiserbacteria bacterium RIFCSPHIGHO2_01_FULL_48_10</name>
    <dbReference type="NCBI Taxonomy" id="1798476"/>
    <lineage>
        <taxon>Bacteria</taxon>
        <taxon>Candidatus Kaiseribacteriota</taxon>
    </lineage>
</organism>
<reference evidence="2 3" key="1">
    <citation type="journal article" date="2016" name="Nat. Commun.">
        <title>Thousands of microbial genomes shed light on interconnected biogeochemical processes in an aquifer system.</title>
        <authorList>
            <person name="Anantharaman K."/>
            <person name="Brown C.T."/>
            <person name="Hug L.A."/>
            <person name="Sharon I."/>
            <person name="Castelle C.J."/>
            <person name="Probst A.J."/>
            <person name="Thomas B.C."/>
            <person name="Singh A."/>
            <person name="Wilkins M.J."/>
            <person name="Karaoz U."/>
            <person name="Brodie E.L."/>
            <person name="Williams K.H."/>
            <person name="Hubbard S.S."/>
            <person name="Banfield J.F."/>
        </authorList>
    </citation>
    <scope>NUCLEOTIDE SEQUENCE [LARGE SCALE GENOMIC DNA]</scope>
</reference>
<sequence>MKTLFFVFSVQDCFKNFVALPHSLLERLAVPLQKGMFRLVFVVPEDRKKEFEKLEEYKNATPNVSIEYVYVRPRPKLTRFERVFVFFYSYLVYTGTTAVLATMGMRLNEPPGGSGRIFAPLKWLLSRTLGAMPWVRNSLVPFLFGFVFPERPFKKIFDTYRPDLIFIPNLHERYDQEASREAYLQQTARLGMALNWDHYDKYYLPFPPEHILVQSEQMQDFAHRFQKYQPSQMTLIGYPFLDFIQSGDYMQSRSEVLKDLGFPEESKYIMYIAGSMYCPDEPDVIEEMLRWADSGELGENIHFVIRPYPGGRGRDDAFDQQKFEGFAKHPRVSYQMQKFWAGMETNAAFMNIMRHADAVMAIYSTAVLPAAALDRPLLTLGFDGYKKRPLHRSVNRFAKREHFKDVIQSGGQAQPRSFAELKKILQTYLGHPETDADKRALLRTRVLGPFDGKSSERIFTAITDRLHL</sequence>
<evidence type="ECO:0000313" key="2">
    <source>
        <dbReference type="EMBL" id="OGG42984.1"/>
    </source>
</evidence>
<name>A0A1F6C193_9BACT</name>
<evidence type="ECO:0000313" key="3">
    <source>
        <dbReference type="Proteomes" id="UP000178249"/>
    </source>
</evidence>
<gene>
    <name evidence="2" type="ORF">A2841_00315</name>
</gene>
<protein>
    <submittedName>
        <fullName evidence="2">Uncharacterized protein</fullName>
    </submittedName>
</protein>
<keyword evidence="1" id="KW-0472">Membrane</keyword>
<evidence type="ECO:0000256" key="1">
    <source>
        <dbReference type="SAM" id="Phobius"/>
    </source>
</evidence>
<dbReference type="SUPFAM" id="SSF53756">
    <property type="entry name" value="UDP-Glycosyltransferase/glycogen phosphorylase"/>
    <property type="match status" value="1"/>
</dbReference>
<comment type="caution">
    <text evidence="2">The sequence shown here is derived from an EMBL/GenBank/DDBJ whole genome shotgun (WGS) entry which is preliminary data.</text>
</comment>
<dbReference type="Proteomes" id="UP000178249">
    <property type="component" value="Unassembled WGS sequence"/>
</dbReference>
<keyword evidence="1" id="KW-0812">Transmembrane</keyword>